<keyword evidence="7" id="KW-1185">Reference proteome</keyword>
<evidence type="ECO:0000313" key="7">
    <source>
        <dbReference type="Proteomes" id="UP000774326"/>
    </source>
</evidence>
<keyword evidence="2" id="KW-0805">Transcription regulation</keyword>
<dbReference type="GO" id="GO:0006355">
    <property type="term" value="P:regulation of DNA-templated transcription"/>
    <property type="evidence" value="ECO:0007669"/>
    <property type="project" value="InterPro"/>
</dbReference>
<evidence type="ECO:0000313" key="6">
    <source>
        <dbReference type="EMBL" id="KAH3686893.1"/>
    </source>
</evidence>
<reference evidence="6" key="2">
    <citation type="submission" date="2021-01" db="EMBL/GenBank/DDBJ databases">
        <authorList>
            <person name="Schikora-Tamarit M.A."/>
        </authorList>
    </citation>
    <scope>NUCLEOTIDE SEQUENCE</scope>
    <source>
        <strain evidence="6">CBS2887</strain>
    </source>
</reference>
<protein>
    <recommendedName>
        <fullName evidence="5">RFX-type winged-helix domain-containing protein</fullName>
    </recommendedName>
</protein>
<dbReference type="InterPro" id="IPR003150">
    <property type="entry name" value="DNA-bd_RFX"/>
</dbReference>
<evidence type="ECO:0000256" key="4">
    <source>
        <dbReference type="ARBA" id="ARBA00023242"/>
    </source>
</evidence>
<keyword evidence="3" id="KW-0804">Transcription</keyword>
<name>A0A9P8QAA0_WICPI</name>
<dbReference type="PROSITE" id="PS51526">
    <property type="entry name" value="RFX_DBD"/>
    <property type="match status" value="1"/>
</dbReference>
<evidence type="ECO:0000256" key="3">
    <source>
        <dbReference type="ARBA" id="ARBA00023163"/>
    </source>
</evidence>
<organism evidence="6 7">
    <name type="scientific">Wickerhamomyces pijperi</name>
    <name type="common">Yeast</name>
    <name type="synonym">Pichia pijperi</name>
    <dbReference type="NCBI Taxonomy" id="599730"/>
    <lineage>
        <taxon>Eukaryota</taxon>
        <taxon>Fungi</taxon>
        <taxon>Dikarya</taxon>
        <taxon>Ascomycota</taxon>
        <taxon>Saccharomycotina</taxon>
        <taxon>Saccharomycetes</taxon>
        <taxon>Phaffomycetales</taxon>
        <taxon>Wickerhamomycetaceae</taxon>
        <taxon>Wickerhamomyces</taxon>
    </lineage>
</organism>
<keyword evidence="1" id="KW-0156">Chromatin regulator</keyword>
<evidence type="ECO:0000256" key="1">
    <source>
        <dbReference type="ARBA" id="ARBA00022853"/>
    </source>
</evidence>
<sequence>MSNPIHATPIVIPPEAQIPTQPSYNPLAATAQFKSPELLTYIELNIKAGIDLKWCNDTLLNWSKNVPALINRIPWVLDYLLVETEKYNHSCALALRNLAQDPEFTKSLAIHPRSREILSDILLKYENNEHKVDGELLGYTVDIIEAISSYFAPAPKDDATVLVLIRLFLANSNRALLIAMMRSFSRVLVRSSTSGEDCSFNLSDGAIWDNVTSFLLTNDQELIITSLDLLYQFTLAGPTRIATLLSSQQREEVIKTGLVNLLIYQLPVDTHPLSLSNLQPLRLVKRSKPAKPVKAPVLSGDLEDYIMSLSEPLRASTWLRCTYRAVAPSEVTQISLWKSYESQFEKSDIKMLAAVDFIKNVSKAFTGACAMIVNLDDGGRKFIIKGIEPRHEPVDVLTAEREANAGPLADSDSDSLLTGLELKASQEPIAPYIAPEILNEVNLSTVGLLNVLIGSNVGKESFKSVKGDIWHRVSIVPALAGELSDALKNLDL</sequence>
<dbReference type="GO" id="GO:0016586">
    <property type="term" value="C:RSC-type complex"/>
    <property type="evidence" value="ECO:0007669"/>
    <property type="project" value="TreeGrafter"/>
</dbReference>
<accession>A0A9P8QAA0</accession>
<dbReference type="PANTHER" id="PTHR22970:SF14">
    <property type="entry name" value="AT-RICH INTERACTIVE DOMAIN-CONTAINING PROTEIN 2"/>
    <property type="match status" value="1"/>
</dbReference>
<evidence type="ECO:0000259" key="5">
    <source>
        <dbReference type="PROSITE" id="PS51526"/>
    </source>
</evidence>
<dbReference type="PANTHER" id="PTHR22970">
    <property type="entry name" value="AT-RICH INTERACTIVE DOMAIN-CONTAINING PROTEIN 2"/>
    <property type="match status" value="1"/>
</dbReference>
<dbReference type="AlphaFoldDB" id="A0A9P8QAA0"/>
<dbReference type="SUPFAM" id="SSF48371">
    <property type="entry name" value="ARM repeat"/>
    <property type="match status" value="1"/>
</dbReference>
<comment type="caution">
    <text evidence="6">The sequence shown here is derived from an EMBL/GenBank/DDBJ whole genome shotgun (WGS) entry which is preliminary data.</text>
</comment>
<proteinExistence type="predicted"/>
<evidence type="ECO:0000256" key="2">
    <source>
        <dbReference type="ARBA" id="ARBA00023015"/>
    </source>
</evidence>
<dbReference type="GO" id="GO:0003677">
    <property type="term" value="F:DNA binding"/>
    <property type="evidence" value="ECO:0007669"/>
    <property type="project" value="InterPro"/>
</dbReference>
<dbReference type="EMBL" id="JAEUBG010001147">
    <property type="protein sequence ID" value="KAH3686893.1"/>
    <property type="molecule type" value="Genomic_DNA"/>
</dbReference>
<dbReference type="GO" id="GO:0006325">
    <property type="term" value="P:chromatin organization"/>
    <property type="evidence" value="ECO:0007669"/>
    <property type="project" value="UniProtKB-KW"/>
</dbReference>
<keyword evidence="4" id="KW-0539">Nucleus</keyword>
<dbReference type="InterPro" id="IPR052406">
    <property type="entry name" value="Chromatin_Remodeling_Comp"/>
</dbReference>
<dbReference type="OrthoDB" id="338531at2759"/>
<feature type="domain" description="RFX-type winged-helix" evidence="5">
    <location>
        <begin position="315"/>
        <end position="391"/>
    </location>
</feature>
<gene>
    <name evidence="6" type="ORF">WICPIJ_002124</name>
</gene>
<reference evidence="6" key="1">
    <citation type="journal article" date="2021" name="Open Biol.">
        <title>Shared evolutionary footprints suggest mitochondrial oxidative damage underlies multiple complex I losses in fungi.</title>
        <authorList>
            <person name="Schikora-Tamarit M.A."/>
            <person name="Marcet-Houben M."/>
            <person name="Nosek J."/>
            <person name="Gabaldon T."/>
        </authorList>
    </citation>
    <scope>NUCLEOTIDE SEQUENCE</scope>
    <source>
        <strain evidence="6">CBS2887</strain>
    </source>
</reference>
<dbReference type="Proteomes" id="UP000774326">
    <property type="component" value="Unassembled WGS sequence"/>
</dbReference>
<dbReference type="InterPro" id="IPR016024">
    <property type="entry name" value="ARM-type_fold"/>
</dbReference>